<evidence type="ECO:0000256" key="4">
    <source>
        <dbReference type="ARBA" id="ARBA00023136"/>
    </source>
</evidence>
<dbReference type="EMBL" id="JBHTAX010000005">
    <property type="protein sequence ID" value="MFC7192797.1"/>
    <property type="molecule type" value="Genomic_DNA"/>
</dbReference>
<evidence type="ECO:0000256" key="5">
    <source>
        <dbReference type="SAM" id="Phobius"/>
    </source>
</evidence>
<dbReference type="RefSeq" id="WP_248910681.1">
    <property type="nucleotide sequence ID" value="NZ_CP109981.1"/>
</dbReference>
<accession>A0ABD5YXU8</accession>
<feature type="transmembrane region" description="Helical" evidence="5">
    <location>
        <begin position="16"/>
        <end position="39"/>
    </location>
</feature>
<protein>
    <submittedName>
        <fullName evidence="6">DoxX family membrane protein</fullName>
    </submittedName>
</protein>
<sequence length="143" mass="15836">MSDDIATILSRLKQPLVYVMGVFYTVAGVLHFVFPTAYARVVPPLFPKPHLLVYLSGIAEIGLGLGVMIQRTRRWSAWGLIALLVAVFPANIHMATSDMATNLVPDWATGIAQGAMWARLPFQGVLILWAWWYTRSESESSAC</sequence>
<reference evidence="6 7" key="1">
    <citation type="journal article" date="2019" name="Int. J. Syst. Evol. Microbiol.">
        <title>The Global Catalogue of Microorganisms (GCM) 10K type strain sequencing project: providing services to taxonomists for standard genome sequencing and annotation.</title>
        <authorList>
            <consortium name="The Broad Institute Genomics Platform"/>
            <consortium name="The Broad Institute Genome Sequencing Center for Infectious Disease"/>
            <person name="Wu L."/>
            <person name="Ma J."/>
        </authorList>
    </citation>
    <scope>NUCLEOTIDE SEQUENCE [LARGE SCALE GENOMIC DNA]</scope>
    <source>
        <strain evidence="6 7">RDMS1</strain>
    </source>
</reference>
<dbReference type="AlphaFoldDB" id="A0ABD5YXU8"/>
<keyword evidence="7" id="KW-1185">Reference proteome</keyword>
<feature type="transmembrane region" description="Helical" evidence="5">
    <location>
        <begin position="116"/>
        <end position="134"/>
    </location>
</feature>
<dbReference type="InterPro" id="IPR032808">
    <property type="entry name" value="DoxX"/>
</dbReference>
<keyword evidence="2 5" id="KW-0812">Transmembrane</keyword>
<keyword evidence="4 5" id="KW-0472">Membrane</keyword>
<evidence type="ECO:0000313" key="6">
    <source>
        <dbReference type="EMBL" id="MFC7192797.1"/>
    </source>
</evidence>
<comment type="caution">
    <text evidence="6">The sequence shown here is derived from an EMBL/GenBank/DDBJ whole genome shotgun (WGS) entry which is preliminary data.</text>
</comment>
<dbReference type="Proteomes" id="UP001596417">
    <property type="component" value="Unassembled WGS sequence"/>
</dbReference>
<evidence type="ECO:0000313" key="7">
    <source>
        <dbReference type="Proteomes" id="UP001596417"/>
    </source>
</evidence>
<feature type="transmembrane region" description="Helical" evidence="5">
    <location>
        <begin position="51"/>
        <end position="69"/>
    </location>
</feature>
<dbReference type="Pfam" id="PF07681">
    <property type="entry name" value="DoxX"/>
    <property type="match status" value="1"/>
</dbReference>
<keyword evidence="3 5" id="KW-1133">Transmembrane helix</keyword>
<name>A0ABD5YXU8_9EURY</name>
<comment type="subcellular location">
    <subcellularLocation>
        <location evidence="1">Membrane</location>
        <topology evidence="1">Multi-pass membrane protein</topology>
    </subcellularLocation>
</comment>
<dbReference type="PANTHER" id="PTHR36974">
    <property type="entry name" value="MEMBRANE PROTEIN-RELATED"/>
    <property type="match status" value="1"/>
</dbReference>
<organism evidence="6 7">
    <name type="scientific">Halocatena marina</name>
    <dbReference type="NCBI Taxonomy" id="2934937"/>
    <lineage>
        <taxon>Archaea</taxon>
        <taxon>Methanobacteriati</taxon>
        <taxon>Methanobacteriota</taxon>
        <taxon>Stenosarchaea group</taxon>
        <taxon>Halobacteria</taxon>
        <taxon>Halobacteriales</taxon>
        <taxon>Natronomonadaceae</taxon>
        <taxon>Halocatena</taxon>
    </lineage>
</organism>
<evidence type="ECO:0000256" key="3">
    <source>
        <dbReference type="ARBA" id="ARBA00022989"/>
    </source>
</evidence>
<gene>
    <name evidence="6" type="ORF">ACFQL7_25300</name>
</gene>
<evidence type="ECO:0000256" key="1">
    <source>
        <dbReference type="ARBA" id="ARBA00004141"/>
    </source>
</evidence>
<feature type="transmembrane region" description="Helical" evidence="5">
    <location>
        <begin position="76"/>
        <end position="96"/>
    </location>
</feature>
<evidence type="ECO:0000256" key="2">
    <source>
        <dbReference type="ARBA" id="ARBA00022692"/>
    </source>
</evidence>
<dbReference type="PANTHER" id="PTHR36974:SF1">
    <property type="entry name" value="DOXX FAMILY MEMBRANE PROTEIN"/>
    <property type="match status" value="1"/>
</dbReference>
<dbReference type="GeneID" id="76202494"/>
<proteinExistence type="predicted"/>